<dbReference type="PANTHER" id="PTHR16515">
    <property type="entry name" value="PR DOMAIN ZINC FINGER PROTEIN"/>
    <property type="match status" value="1"/>
</dbReference>
<name>A0ABQ8LXW9_LABRO</name>
<comment type="caution">
    <text evidence="10">The sequence shown here is derived from an EMBL/GenBank/DDBJ whole genome shotgun (WGS) entry which is preliminary data.</text>
</comment>
<evidence type="ECO:0000256" key="3">
    <source>
        <dbReference type="ARBA" id="ARBA00022737"/>
    </source>
</evidence>
<feature type="region of interest" description="Disordered" evidence="8">
    <location>
        <begin position="1404"/>
        <end position="1432"/>
    </location>
</feature>
<feature type="compositionally biased region" description="Basic residues" evidence="8">
    <location>
        <begin position="936"/>
        <end position="950"/>
    </location>
</feature>
<reference evidence="10 11" key="1">
    <citation type="submission" date="2022-01" db="EMBL/GenBank/DDBJ databases">
        <title>A high-quality chromosome-level genome assembly of rohu carp, Labeo rohita.</title>
        <authorList>
            <person name="Arick M.A. II"/>
            <person name="Hsu C.-Y."/>
            <person name="Magbanua Z."/>
            <person name="Pechanova O."/>
            <person name="Grover C."/>
            <person name="Miller E."/>
            <person name="Thrash A."/>
            <person name="Ezzel L."/>
            <person name="Alam S."/>
            <person name="Benzie J."/>
            <person name="Hamilton M."/>
            <person name="Karsi A."/>
            <person name="Lawrence M.L."/>
            <person name="Peterson D.G."/>
        </authorList>
    </citation>
    <scope>NUCLEOTIDE SEQUENCE [LARGE SCALE GENOMIC DNA]</scope>
    <source>
        <strain evidence="11">BAU-BD-2019</strain>
        <tissue evidence="10">Blood</tissue>
    </source>
</reference>
<dbReference type="InterPro" id="IPR017956">
    <property type="entry name" value="AT_hook_DNA-bd_motif"/>
</dbReference>
<sequence length="3558" mass="395684">MELGNDPLLEASAPEANLHNEHLSLSDPLSPLEAPLDSIVQGIGTTESTERNSGLELKLDLYVPAPPIIEPITPVEETVEHCTLPVATQEDTTQPEAVKEGTDEAANAKGFHCENQSSLVESSVDTVTEVECEHASNETSSSDYTAASCMPVEPISSNETPKNCANIKSPTESKCLECHIIFSDSKSKERHLKMSHPAEYQQCMLGDALFTCYVCDQHFSSSTELMAHQRTHTGNERFKCPFCSEAFYRSCELTSHKKQTHFSKHGYTCSECGKPFKTFTLLRYHQRVHTAEKPFVCIHKHCGRKFSASKSLQHHLEKHQKEDNPDDQTNASATTKKKREKGKNERKFPCSQCAAVFKTSKAQLLHIKNKHSQESQSSTVLAPQLKPPGPALIQTANGQPQTLIMETVGPAPQQMDKLDPEQIKRLIEKLGNVQKVNQLVILPLQPQSFGSPHPQPLMQPLHVNFTESTVQPTQCDKSDTDSSKTEQINIQSSAEMGDLQQKEAVLSQEETIISSENSETQVTPVELTQTEVQMQMDEIQLELIPIQTETPELLDQTPLQVEAPQNDSLNEMAQIAEEHIPVTQDIASFETNNELPLIPQPETEKSHLVEEDSVPVDTVGLEETVTNVEMPCPTQMLDSTELSVESESLVLSEQSDIGKLSEPQELQEIKALEDQAEIEKEPSVPVEPQSQPDSLNTVQNDTVIDLQQSSVLIPDQTIASLPDCPFVQKKLPTKKKRSKKPLVEKVETKEANKACDSQVASTKKINTSSKVITKKREKPKNKKLVVRFGPTEKKKSSKPKVIKTSKTKQNQNQQISDKDQVPELTQHDSKLEFNQKDKKGKGVESSSEAAVKTAGQMSSSSETVLAEPDATQQVKPQKRKLKNQNNLDKKSNSVQEAHQDEALVPVQKKKKQGKTSAEECPKKPKVRKTQNDDLKKKTHKLPKNKVAKAKSRPDVPDLAHIEKQALLLLKGHKQPQLKVHKLDATELEKSPPSKSDKKALKKTKNAPRKSLNVAYQKKTKSGENNLLEYQGDPLSFEMPSVENCPGSGSTKPKTVRKRKAPTKIDQEIALSPPYSQLTLGCQDCGKTFSEVSALQQHMASWHSAGKASFPDETIDVAKKRRPGPNQKCIAPNVFEIQVATDWDMETEVGEIVGERLSFPALSPSPSLTLASGGVEGKEQGGDKDVEEIVSGLEQPPEQNLLEVCEMPLQASTPVLGESIVPQELTENASENVSEQAQNNEIGSITETSCAELKDALEEEIKEELPLEVNLVMVGEKNVEENHNTQIDNVLFVSQELENEVTNSGSQTQESANDAGVVLTQNVLTEPEIKQEEEEVLVRRVDEHKRVNGGNSATKGKKGVGRSRGKKPLGRRTSTENKSKKDMEGNKDPQECQVLYHLCVIDTPEGKNKEKDKNGVSASETCQPLSSEEAPEEQVVFELDSVTTSVMDIVNSEDSSFEESRELVRDGSSPGIILEKFLTARERNMENPNAQGQIRTNSMLDTSKVTSANTSTDVKIEERSSNLAHHNLLSSESTAMRGVQMFLVKAEEHLTTNEMFQALQPVDHHLPLQSYSKQCIFYPVKEEEREHLVEPPQADQTFLNSEELAAITPIGASPGIEECEEVRVGSVQMDVQHLYSTSEEGDVSAEQQRTQGFLEFLSENSDTDDADNVHSEPEAETIVMSCYQGIQSNGTAHQNGRERCGPSGKTNVSASPTRHTEPERQLNWKPINYFNQYFSLDTWNEIAVCTRETSKLPNLVTEKEVAQYVGIHIAMGTLKFPSTKLYWEDCTRVPLISDAMSASRFCELTRQVKLASSGQASVGTSSDQQSEERNRTPPEAHSNKEAHNCTNLKTDPLWKVMPLIRRVQDGCRALNRQGSFGVDQYPLPFQRHPTHSLLHTVVINGGGLVVDFNLSVDDSNREDVVEKMVSRGKEKNEGMVFLCKPELSTPSMLEHLLEAGVQSAGKVGGARGQIGDEFVSSDGKLKLFRCHHGFILSAVVKEKPRSTSLVSGFERAIKAANLNRDLRSLYRTPCTNSAVSAWPQSVLWDLIDLVLVNAWIQYKQDYSHYTTDLLSLMAFRLEVAKALILSSGVDAQDSSPPCPPAPKLHGPDTNSRPSQVLETPLPDEHSRYDGFGHWPEQLAEGEEARRCRFGGCERTSRVRCLKCCVFLQIGYSLSEEIVMGGGEAAAPAEAELPSEKTEDTYTTSIQGHVPPPIIQSYQHESLQCFQCFITFCNSKAKERHMKKSHREEYKQQLQQCDTLFTCYVCDRTFPSSEELTQHQSTHNKEDKPFKCAHCKECFRTFSELTTHRRQVCPERQFVCKECNETFRSPGLLRNHRLTQHPVPMDGEDAEDSSKTYRCGKCGRGFEEEAELLQHQENHAGDRHCNGSSTGKRRGRPPRTEPAAVGEKKAKQKKKEEEAEGPEETNHSEDASAKPPTTEVKTPGRRGRPAKSNQEPKAEDDKAENDDKKAVPQPALQIPCTECDLTFPSLTQLRAHKKEKHTQRKPHPCGECEESFNRPEQLEAHTARAHSAGRHTCPTCGKSFGRESNLKAHQQSHGKEEKPGTMSEFTLDIQLTELGFSNWNFPLCEPQSVKENFLPTQNGTEKPAAETETPTDCHEDACVVRSASADKSFLQDHQYFTPFTDNSSNGETAQSNSKIISTENKDKAICNSWNRGRRRKEIEQSDDDDDDDYDYEDDEDDEDDEEENGQVGKKNNDKEQKCSEVSQEASGLTIDDAMSGEERTDEDAEIVLTDDDVDEEDEVEEEEEEEEDDVEEEGKVEEEGDDDVSWSETNGSGENKENRCHVCDLTFSSLFLLREHLNMHTGGSPLPLRRMWQALVNYRAHLRSHSQKASIHCRVCSTIFETEEQLQQHLDTNHFEKEFYQCDFCKQIFTNLEVCKTHVEAHRQQAKRHLCLKCGASFRLRNSLLRHLEWHSRGIFSCADCERTFSSKASLLRHSFSHLGVLPYTCLKCKRHFRLPSLYHNHECKPENIQCMACLVFFQSQEDFDKHKKDTGCWGHQGALPSKTDEIRCMECGQVFVSIEELKKHGSTHQRVLKCAECGMGFRSSLMLMSHMGGHAGQRPCFCQDCGMGFPHQQGYDSHLKTCGVVTPPVKPKPKATPSQPIMQPITPNIIIQTIAQASAPATFPSSLKEVHMVPFGDKNKTADGRWKLTLNKQPPPGMPLVMLVPVSSAQYSSTSDPTKSSQNFLPSSLVLETPSSAPRVVAMPVVPSGTVISKEAEKDTVEPCRTRTSVPSNTLIPVQSQDSASKKRWTVLEDQGSGQVFGTEDVKAGEEAAGVGVANQGVNITAQVEVENEEKTQKTNGLGVEKTVPGSSSDVASLTPACPMTPLCLIKVKEKKDDGDIIENTSSDLKDLDDSTVMAGAEVCVPLKRKAEKQTLDSSQTGSHNLVSGSSEITYHKKASKDQRFYKEVVSSDRMWAESKMEFTMTGDKSENCPQGQNESGFDVEVEIIEDVESSSMEVEIGDEDSGVDMLDGELHECVTCGQVLPEKDMIQHYMKHAADTDSPEISPVNSATHTTEQSPPCSPSRKRLRSGTEL</sequence>
<feature type="compositionally biased region" description="Acidic residues" evidence="8">
    <location>
        <begin position="2682"/>
        <end position="2706"/>
    </location>
</feature>
<feature type="compositionally biased region" description="Basic and acidic residues" evidence="8">
    <location>
        <begin position="887"/>
        <end position="901"/>
    </location>
</feature>
<feature type="compositionally biased region" description="Basic and acidic residues" evidence="8">
    <location>
        <begin position="2404"/>
        <end position="2415"/>
    </location>
</feature>
<feature type="domain" description="C2H2-type" evidence="9">
    <location>
        <begin position="348"/>
        <end position="376"/>
    </location>
</feature>
<feature type="region of interest" description="Disordered" evidence="8">
    <location>
        <begin position="313"/>
        <end position="345"/>
    </location>
</feature>
<evidence type="ECO:0000256" key="8">
    <source>
        <dbReference type="SAM" id="MobiDB-lite"/>
    </source>
</evidence>
<dbReference type="SUPFAM" id="SSF118359">
    <property type="entry name" value="Expressed protein At2g23090/F21P24.15"/>
    <property type="match status" value="1"/>
</dbReference>
<feature type="region of interest" description="Disordered" evidence="8">
    <location>
        <begin position="732"/>
        <end position="1024"/>
    </location>
</feature>
<feature type="compositionally biased region" description="Polar residues" evidence="8">
    <location>
        <begin position="2639"/>
        <end position="2660"/>
    </location>
</feature>
<feature type="domain" description="C2H2-type" evidence="9">
    <location>
        <begin position="3055"/>
        <end position="3082"/>
    </location>
</feature>
<protein>
    <submittedName>
        <fullName evidence="10">Zinc finger protein 668</fullName>
    </submittedName>
</protein>
<feature type="region of interest" description="Disordered" evidence="8">
    <location>
        <begin position="1812"/>
        <end position="1843"/>
    </location>
</feature>
<feature type="domain" description="C2H2-type" evidence="9">
    <location>
        <begin position="2259"/>
        <end position="2286"/>
    </location>
</feature>
<feature type="domain" description="C2H2-type" evidence="9">
    <location>
        <begin position="1079"/>
        <end position="1107"/>
    </location>
</feature>
<feature type="compositionally biased region" description="Polar residues" evidence="8">
    <location>
        <begin position="3531"/>
        <end position="3543"/>
    </location>
</feature>
<feature type="region of interest" description="Disordered" evidence="8">
    <location>
        <begin position="3315"/>
        <end position="3340"/>
    </location>
</feature>
<feature type="domain" description="C2H2-type" evidence="9">
    <location>
        <begin position="295"/>
        <end position="324"/>
    </location>
</feature>
<feature type="compositionally biased region" description="Basic and acidic residues" evidence="8">
    <location>
        <begin position="1404"/>
        <end position="1413"/>
    </location>
</feature>
<feature type="compositionally biased region" description="Basic and acidic residues" evidence="8">
    <location>
        <begin position="816"/>
        <end position="842"/>
    </location>
</feature>
<feature type="compositionally biased region" description="Basic and acidic residues" evidence="8">
    <location>
        <begin position="2452"/>
        <end position="2468"/>
    </location>
</feature>
<feature type="region of interest" description="Disordered" evidence="8">
    <location>
        <begin position="677"/>
        <end position="696"/>
    </location>
</feature>
<feature type="domain" description="C2H2-type" evidence="9">
    <location>
        <begin position="2911"/>
        <end position="2934"/>
    </location>
</feature>
<comment type="subcellular location">
    <subcellularLocation>
        <location evidence="1">Nucleus</location>
    </subcellularLocation>
</comment>
<organism evidence="10 11">
    <name type="scientific">Labeo rohita</name>
    <name type="common">Indian major carp</name>
    <name type="synonym">Cyprinus rohita</name>
    <dbReference type="NCBI Taxonomy" id="84645"/>
    <lineage>
        <taxon>Eukaryota</taxon>
        <taxon>Metazoa</taxon>
        <taxon>Chordata</taxon>
        <taxon>Craniata</taxon>
        <taxon>Vertebrata</taxon>
        <taxon>Euteleostomi</taxon>
        <taxon>Actinopterygii</taxon>
        <taxon>Neopterygii</taxon>
        <taxon>Teleostei</taxon>
        <taxon>Ostariophysi</taxon>
        <taxon>Cypriniformes</taxon>
        <taxon>Cyprinidae</taxon>
        <taxon>Labeoninae</taxon>
        <taxon>Labeonini</taxon>
        <taxon>Labeo</taxon>
    </lineage>
</organism>
<proteinExistence type="predicted"/>
<feature type="compositionally biased region" description="Polar residues" evidence="8">
    <location>
        <begin position="1415"/>
        <end position="1425"/>
    </location>
</feature>
<feature type="compositionally biased region" description="Basic and acidic residues" evidence="8">
    <location>
        <begin position="951"/>
        <end position="963"/>
    </location>
</feature>
<feature type="domain" description="C2H2-type" evidence="9">
    <location>
        <begin position="210"/>
        <end position="237"/>
    </location>
</feature>
<feature type="region of interest" description="Disordered" evidence="8">
    <location>
        <begin position="3519"/>
        <end position="3558"/>
    </location>
</feature>
<dbReference type="Pfam" id="PF00096">
    <property type="entry name" value="zf-C2H2"/>
    <property type="match status" value="6"/>
</dbReference>
<feature type="region of interest" description="Disordered" evidence="8">
    <location>
        <begin position="1689"/>
        <end position="1717"/>
    </location>
</feature>
<feature type="compositionally biased region" description="Acidic residues" evidence="8">
    <location>
        <begin position="2741"/>
        <end position="2787"/>
    </location>
</feature>
<feature type="region of interest" description="Disordered" evidence="8">
    <location>
        <begin position="2639"/>
        <end position="2661"/>
    </location>
</feature>
<evidence type="ECO:0000256" key="1">
    <source>
        <dbReference type="ARBA" id="ARBA00004123"/>
    </source>
</evidence>
<feature type="domain" description="C2H2-type" evidence="9">
    <location>
        <begin position="2800"/>
        <end position="2827"/>
    </location>
</feature>
<feature type="compositionally biased region" description="Basic and acidic residues" evidence="8">
    <location>
        <begin position="1825"/>
        <end position="1842"/>
    </location>
</feature>
<dbReference type="SMART" id="SM00355">
    <property type="entry name" value="ZnF_C2H2"/>
    <property type="match status" value="25"/>
</dbReference>
<keyword evidence="11" id="KW-1185">Reference proteome</keyword>
<feature type="region of interest" description="Disordered" evidence="8">
    <location>
        <begin position="2677"/>
        <end position="2798"/>
    </location>
</feature>
<feature type="compositionally biased region" description="Basic residues" evidence="8">
    <location>
        <begin position="970"/>
        <end position="979"/>
    </location>
</feature>
<feature type="region of interest" description="Disordered" evidence="8">
    <location>
        <begin position="1340"/>
        <end position="1388"/>
    </location>
</feature>
<keyword evidence="6" id="KW-0539">Nucleus</keyword>
<evidence type="ECO:0000313" key="11">
    <source>
        <dbReference type="Proteomes" id="UP000830375"/>
    </source>
</evidence>
<feature type="domain" description="C2H2-type" evidence="9">
    <location>
        <begin position="2938"/>
        <end position="2965"/>
    </location>
</feature>
<dbReference type="InterPro" id="IPR013087">
    <property type="entry name" value="Znf_C2H2_type"/>
</dbReference>
<evidence type="ECO:0000256" key="2">
    <source>
        <dbReference type="ARBA" id="ARBA00022723"/>
    </source>
</evidence>
<evidence type="ECO:0000256" key="4">
    <source>
        <dbReference type="ARBA" id="ARBA00022771"/>
    </source>
</evidence>
<feature type="compositionally biased region" description="Polar residues" evidence="8">
    <location>
        <begin position="1703"/>
        <end position="1712"/>
    </location>
</feature>
<dbReference type="Proteomes" id="UP000830375">
    <property type="component" value="Unassembled WGS sequence"/>
</dbReference>
<dbReference type="SMART" id="SM00384">
    <property type="entry name" value="AT_hook"/>
    <property type="match status" value="3"/>
</dbReference>
<feature type="domain" description="C2H2-type" evidence="9">
    <location>
        <begin position="3029"/>
        <end position="3051"/>
    </location>
</feature>
<evidence type="ECO:0000256" key="7">
    <source>
        <dbReference type="PROSITE-ProRule" id="PRU00042"/>
    </source>
</evidence>
<accession>A0ABQ8LXW9</accession>
<feature type="compositionally biased region" description="Polar residues" evidence="8">
    <location>
        <begin position="2107"/>
        <end position="2116"/>
    </location>
</feature>
<keyword evidence="4 7" id="KW-0863">Zinc-finger</keyword>
<keyword evidence="5" id="KW-0862">Zinc</keyword>
<feature type="domain" description="C2H2-type" evidence="9">
    <location>
        <begin position="267"/>
        <end position="294"/>
    </location>
</feature>
<dbReference type="PROSITE" id="PS50157">
    <property type="entry name" value="ZINC_FINGER_C2H2_2"/>
    <property type="match status" value="18"/>
</dbReference>
<keyword evidence="3" id="KW-0677">Repeat</keyword>
<feature type="region of interest" description="Disordered" evidence="8">
    <location>
        <begin position="2375"/>
        <end position="2473"/>
    </location>
</feature>
<dbReference type="PROSITE" id="PS00028">
    <property type="entry name" value="ZINC_FINGER_C2H2_1"/>
    <property type="match status" value="18"/>
</dbReference>
<feature type="domain" description="C2H2-type" evidence="9">
    <location>
        <begin position="238"/>
        <end position="266"/>
    </location>
</feature>
<evidence type="ECO:0000313" key="10">
    <source>
        <dbReference type="EMBL" id="KAI2655245.1"/>
    </source>
</evidence>
<feature type="compositionally biased region" description="Basic and acidic residues" evidence="8">
    <location>
        <begin position="980"/>
        <end position="998"/>
    </location>
</feature>
<feature type="region of interest" description="Disordered" evidence="8">
    <location>
        <begin position="2090"/>
        <end position="2121"/>
    </location>
</feature>
<dbReference type="Pfam" id="PF13843">
    <property type="entry name" value="DDE_Tnp_1_7"/>
    <property type="match status" value="1"/>
</dbReference>
<feature type="domain" description="C2H2-type" evidence="9">
    <location>
        <begin position="2355"/>
        <end position="2382"/>
    </location>
</feature>
<feature type="compositionally biased region" description="Basic residues" evidence="8">
    <location>
        <begin position="3548"/>
        <end position="3558"/>
    </location>
</feature>
<feature type="domain" description="C2H2-type" evidence="9">
    <location>
        <begin position="2316"/>
        <end position="2339"/>
    </location>
</feature>
<feature type="compositionally biased region" description="Basic residues" evidence="8">
    <location>
        <begin position="795"/>
        <end position="806"/>
    </location>
</feature>
<dbReference type="PANTHER" id="PTHR16515:SF49">
    <property type="entry name" value="GASTRULA ZINC FINGER PROTEIN XLCGF49.1-LIKE-RELATED"/>
    <property type="match status" value="1"/>
</dbReference>
<dbReference type="InterPro" id="IPR036236">
    <property type="entry name" value="Znf_C2H2_sf"/>
</dbReference>
<keyword evidence="2" id="KW-0479">Metal-binding</keyword>
<feature type="compositionally biased region" description="Polar residues" evidence="8">
    <location>
        <begin position="758"/>
        <end position="771"/>
    </location>
</feature>
<dbReference type="InterPro" id="IPR029526">
    <property type="entry name" value="PGBD"/>
</dbReference>
<feature type="domain" description="C2H2-type" evidence="9">
    <location>
        <begin position="2288"/>
        <end position="2315"/>
    </location>
</feature>
<evidence type="ECO:0000256" key="6">
    <source>
        <dbReference type="ARBA" id="ARBA00023242"/>
    </source>
</evidence>
<feature type="compositionally biased region" description="Basic and acidic residues" evidence="8">
    <location>
        <begin position="1372"/>
        <end position="1388"/>
    </location>
</feature>
<dbReference type="Gene3D" id="3.30.160.60">
    <property type="entry name" value="Classic Zinc Finger"/>
    <property type="match status" value="11"/>
</dbReference>
<feature type="compositionally biased region" description="Basic residues" evidence="8">
    <location>
        <begin position="772"/>
        <end position="785"/>
    </location>
</feature>
<gene>
    <name evidence="10" type="ORF">H4Q32_017602</name>
</gene>
<dbReference type="EMBL" id="JACTAM010000016">
    <property type="protein sequence ID" value="KAI2655245.1"/>
    <property type="molecule type" value="Genomic_DNA"/>
</dbReference>
<feature type="compositionally biased region" description="Basic and acidic residues" evidence="8">
    <location>
        <begin position="741"/>
        <end position="753"/>
    </location>
</feature>
<feature type="domain" description="C2H2-type" evidence="9">
    <location>
        <begin position="2476"/>
        <end position="2504"/>
    </location>
</feature>
<feature type="compositionally biased region" description="Polar residues" evidence="8">
    <location>
        <begin position="1812"/>
        <end position="1823"/>
    </location>
</feature>
<dbReference type="InterPro" id="IPR050331">
    <property type="entry name" value="Zinc_finger"/>
</dbReference>
<dbReference type="SUPFAM" id="SSF57667">
    <property type="entry name" value="beta-beta-alpha zinc fingers"/>
    <property type="match status" value="10"/>
</dbReference>
<feature type="compositionally biased region" description="Basic residues" evidence="8">
    <location>
        <begin position="1354"/>
        <end position="1369"/>
    </location>
</feature>
<feature type="domain" description="C2H2-type" evidence="9">
    <location>
        <begin position="2505"/>
        <end position="2533"/>
    </location>
</feature>
<evidence type="ECO:0000256" key="5">
    <source>
        <dbReference type="ARBA" id="ARBA00022833"/>
    </source>
</evidence>
<feature type="domain" description="C2H2-type" evidence="9">
    <location>
        <begin position="2533"/>
        <end position="2560"/>
    </location>
</feature>
<evidence type="ECO:0000259" key="9">
    <source>
        <dbReference type="PROSITE" id="PS50157"/>
    </source>
</evidence>